<dbReference type="AlphaFoldDB" id="A0ABD0M4W2"/>
<keyword evidence="1" id="KW-0732">Signal</keyword>
<gene>
    <name evidence="2" type="ORF">BaRGS_00002061</name>
</gene>
<dbReference type="Proteomes" id="UP001519460">
    <property type="component" value="Unassembled WGS sequence"/>
</dbReference>
<keyword evidence="3" id="KW-1185">Reference proteome</keyword>
<accession>A0ABD0M4W2</accession>
<evidence type="ECO:0000256" key="1">
    <source>
        <dbReference type="SAM" id="SignalP"/>
    </source>
</evidence>
<name>A0ABD0M4W2_9CAEN</name>
<sequence>MARDIAVLAVFLASVFLLQSVHSVVLQDDTQDEIPSSFTAQKRGSRRIQRDRYNMGYLFGKRSGRQDNADALLKLLAR</sequence>
<protein>
    <submittedName>
        <fullName evidence="2">Uncharacterized protein</fullName>
    </submittedName>
</protein>
<proteinExistence type="predicted"/>
<feature type="chain" id="PRO_5044742367" evidence="1">
    <location>
        <begin position="24"/>
        <end position="78"/>
    </location>
</feature>
<evidence type="ECO:0000313" key="2">
    <source>
        <dbReference type="EMBL" id="KAK7506586.1"/>
    </source>
</evidence>
<reference evidence="2 3" key="1">
    <citation type="journal article" date="2023" name="Sci. Data">
        <title>Genome assembly of the Korean intertidal mud-creeper Batillaria attramentaria.</title>
        <authorList>
            <person name="Patra A.K."/>
            <person name="Ho P.T."/>
            <person name="Jun S."/>
            <person name="Lee S.J."/>
            <person name="Kim Y."/>
            <person name="Won Y.J."/>
        </authorList>
    </citation>
    <scope>NUCLEOTIDE SEQUENCE [LARGE SCALE GENOMIC DNA]</scope>
    <source>
        <strain evidence="2">Wonlab-2016</strain>
    </source>
</reference>
<organism evidence="2 3">
    <name type="scientific">Batillaria attramentaria</name>
    <dbReference type="NCBI Taxonomy" id="370345"/>
    <lineage>
        <taxon>Eukaryota</taxon>
        <taxon>Metazoa</taxon>
        <taxon>Spiralia</taxon>
        <taxon>Lophotrochozoa</taxon>
        <taxon>Mollusca</taxon>
        <taxon>Gastropoda</taxon>
        <taxon>Caenogastropoda</taxon>
        <taxon>Sorbeoconcha</taxon>
        <taxon>Cerithioidea</taxon>
        <taxon>Batillariidae</taxon>
        <taxon>Batillaria</taxon>
    </lineage>
</organism>
<evidence type="ECO:0000313" key="3">
    <source>
        <dbReference type="Proteomes" id="UP001519460"/>
    </source>
</evidence>
<comment type="caution">
    <text evidence="2">The sequence shown here is derived from an EMBL/GenBank/DDBJ whole genome shotgun (WGS) entry which is preliminary data.</text>
</comment>
<feature type="signal peptide" evidence="1">
    <location>
        <begin position="1"/>
        <end position="23"/>
    </location>
</feature>
<dbReference type="EMBL" id="JACVVK020000006">
    <property type="protein sequence ID" value="KAK7506586.1"/>
    <property type="molecule type" value="Genomic_DNA"/>
</dbReference>